<feature type="domain" description="LysM" evidence="5">
    <location>
        <begin position="449"/>
        <end position="493"/>
    </location>
</feature>
<dbReference type="CDD" id="cd06525">
    <property type="entry name" value="GH25_Lyc-like"/>
    <property type="match status" value="1"/>
</dbReference>
<proteinExistence type="inferred from homology"/>
<gene>
    <name evidence="6" type="ORF">H8S20_00185</name>
</gene>
<dbReference type="PROSITE" id="PS51904">
    <property type="entry name" value="GLYCOSYL_HYDROL_F25_2"/>
    <property type="match status" value="1"/>
</dbReference>
<dbReference type="InterPro" id="IPR018077">
    <property type="entry name" value="Glyco_hydro_fam25_subgr"/>
</dbReference>
<dbReference type="Gene3D" id="3.10.350.10">
    <property type="entry name" value="LysM domain"/>
    <property type="match status" value="5"/>
</dbReference>
<sequence>MANYRGIDISNWQGSITFSEVKNSGIQIVYIKATEGNYYTDPYLQEFYDGARENGLLVGFYHFFNPSIPVLEQAQYFADAISGLSSECRLVLDLEEASGYGSSELSSIAVEFLKEVEKSTGLGVAIYTYASFANNNITTGFGLENYPLWIAEYGSSEPEINSIWGSSYAGWQYSDSGNISGINTNVDLDLFNDGILLSDDAEISGSRKEESNQSGVKYYIVQAGDTLSSIAARFGTTVASLVSINNIANPNLIYVGETLKIYTNKKISNRSTSFSKTYVVVSGDTLSTIALRFGTTVSKLVQLNNITNPNLIYPGEVLKIPTSTSVRSGSASNQHLSTYIVQSGDTLSEIASKFGTTVQYLVRINGISNPNLIYPGEVLKIESSGIAKQQSSENTTYTVKAGDTLSEIAEKFGTTVSTLAGLNDISNPNLIYPGQKLIISKGNSKIFIGVVVVKVGDTVSGIASRYNTTVENIVNLNDLKNANLIYPGQTLRV</sequence>
<dbReference type="PANTHER" id="PTHR33734">
    <property type="entry name" value="LYSM DOMAIN-CONTAINING GPI-ANCHORED PROTEIN 2"/>
    <property type="match status" value="1"/>
</dbReference>
<accession>A0ABR7D7D8</accession>
<dbReference type="RefSeq" id="WP_186859006.1">
    <property type="nucleotide sequence ID" value="NZ_JACOOO010000001.1"/>
</dbReference>
<organism evidence="6 7">
    <name type="scientific">Clostridium hominis</name>
    <dbReference type="NCBI Taxonomy" id="2763036"/>
    <lineage>
        <taxon>Bacteria</taxon>
        <taxon>Bacillati</taxon>
        <taxon>Bacillota</taxon>
        <taxon>Clostridia</taxon>
        <taxon>Eubacteriales</taxon>
        <taxon>Clostridiaceae</taxon>
        <taxon>Clostridium</taxon>
    </lineage>
</organism>
<dbReference type="SUPFAM" id="SSF54106">
    <property type="entry name" value="LysM domain"/>
    <property type="match status" value="5"/>
</dbReference>
<evidence type="ECO:0000259" key="5">
    <source>
        <dbReference type="PROSITE" id="PS51782"/>
    </source>
</evidence>
<feature type="domain" description="LysM" evidence="5">
    <location>
        <begin position="337"/>
        <end position="381"/>
    </location>
</feature>
<comment type="caution">
    <text evidence="6">The sequence shown here is derived from an EMBL/GenBank/DDBJ whole genome shotgun (WGS) entry which is preliminary data.</text>
</comment>
<feature type="domain" description="LysM" evidence="5">
    <location>
        <begin position="276"/>
        <end position="320"/>
    </location>
</feature>
<dbReference type="PANTHER" id="PTHR33734:SF22">
    <property type="entry name" value="MEMBRANE-BOUND LYTIC MUREIN TRANSGLYCOSYLASE D"/>
    <property type="match status" value="1"/>
</dbReference>
<dbReference type="Pfam" id="PF01476">
    <property type="entry name" value="LysM"/>
    <property type="match status" value="5"/>
</dbReference>
<dbReference type="InterPro" id="IPR002053">
    <property type="entry name" value="Glyco_hydro_25"/>
</dbReference>
<keyword evidence="3 4" id="KW-0326">Glycosidase</keyword>
<evidence type="ECO:0000256" key="2">
    <source>
        <dbReference type="ARBA" id="ARBA00022801"/>
    </source>
</evidence>
<dbReference type="PROSITE" id="PS51782">
    <property type="entry name" value="LYSM"/>
    <property type="match status" value="5"/>
</dbReference>
<keyword evidence="7" id="KW-1185">Reference proteome</keyword>
<protein>
    <recommendedName>
        <fullName evidence="4">Lysozyme</fullName>
        <ecNumber evidence="4">3.2.1.17</ecNumber>
    </recommendedName>
</protein>
<evidence type="ECO:0000313" key="6">
    <source>
        <dbReference type="EMBL" id="MBC5627302.1"/>
    </source>
</evidence>
<evidence type="ECO:0000256" key="1">
    <source>
        <dbReference type="ARBA" id="ARBA00010646"/>
    </source>
</evidence>
<dbReference type="SMART" id="SM00257">
    <property type="entry name" value="LysM"/>
    <property type="match status" value="5"/>
</dbReference>
<dbReference type="InterPro" id="IPR018392">
    <property type="entry name" value="LysM"/>
</dbReference>
<dbReference type="CDD" id="cd00118">
    <property type="entry name" value="LysM"/>
    <property type="match status" value="5"/>
</dbReference>
<feature type="domain" description="LysM" evidence="5">
    <location>
        <begin position="217"/>
        <end position="261"/>
    </location>
</feature>
<comment type="similarity">
    <text evidence="1 4">Belongs to the glycosyl hydrolase 25 family.</text>
</comment>
<dbReference type="InterPro" id="IPR017853">
    <property type="entry name" value="GH"/>
</dbReference>
<dbReference type="InterPro" id="IPR008270">
    <property type="entry name" value="Glyco_hydro_25_AS"/>
</dbReference>
<dbReference type="SUPFAM" id="SSF51445">
    <property type="entry name" value="(Trans)glycosidases"/>
    <property type="match status" value="1"/>
</dbReference>
<reference evidence="6 7" key="1">
    <citation type="submission" date="2020-08" db="EMBL/GenBank/DDBJ databases">
        <title>Genome public.</title>
        <authorList>
            <person name="Liu C."/>
            <person name="Sun Q."/>
        </authorList>
    </citation>
    <scope>NUCLEOTIDE SEQUENCE [LARGE SCALE GENOMIC DNA]</scope>
    <source>
        <strain evidence="6 7">NSJ-6</strain>
    </source>
</reference>
<dbReference type="PROSITE" id="PS00953">
    <property type="entry name" value="GLYCOSYL_HYDROL_F25_1"/>
    <property type="match status" value="1"/>
</dbReference>
<dbReference type="EC" id="3.2.1.17" evidence="4"/>
<dbReference type="EMBL" id="JACOOO010000001">
    <property type="protein sequence ID" value="MBC5627302.1"/>
    <property type="molecule type" value="Genomic_DNA"/>
</dbReference>
<name>A0ABR7D7D8_9CLOT</name>
<dbReference type="Gene3D" id="3.20.20.80">
    <property type="entry name" value="Glycosidases"/>
    <property type="match status" value="1"/>
</dbReference>
<dbReference type="InterPro" id="IPR036779">
    <property type="entry name" value="LysM_dom_sf"/>
</dbReference>
<dbReference type="Pfam" id="PF01183">
    <property type="entry name" value="Glyco_hydro_25"/>
    <property type="match status" value="1"/>
</dbReference>
<keyword evidence="2 4" id="KW-0378">Hydrolase</keyword>
<evidence type="ECO:0000313" key="7">
    <source>
        <dbReference type="Proteomes" id="UP000596929"/>
    </source>
</evidence>
<feature type="domain" description="LysM" evidence="5">
    <location>
        <begin position="395"/>
        <end position="439"/>
    </location>
</feature>
<evidence type="ECO:0000256" key="4">
    <source>
        <dbReference type="RuleBase" id="RU361176"/>
    </source>
</evidence>
<comment type="catalytic activity">
    <reaction evidence="4">
        <text>Hydrolysis of (1-&gt;4)-beta-linkages between N-acetylmuramic acid and N-acetyl-D-glucosamine residues in a peptidoglycan and between N-acetyl-D-glucosamine residues in chitodextrins.</text>
        <dbReference type="EC" id="3.2.1.17"/>
    </reaction>
</comment>
<dbReference type="SMART" id="SM00641">
    <property type="entry name" value="Glyco_25"/>
    <property type="match status" value="1"/>
</dbReference>
<evidence type="ECO:0000256" key="3">
    <source>
        <dbReference type="ARBA" id="ARBA00023295"/>
    </source>
</evidence>
<dbReference type="Proteomes" id="UP000596929">
    <property type="component" value="Unassembled WGS sequence"/>
</dbReference>